<dbReference type="Proteomes" id="UP001166191">
    <property type="component" value="Unassembled WGS sequence"/>
</dbReference>
<feature type="transmembrane region" description="Helical" evidence="1">
    <location>
        <begin position="38"/>
        <end position="55"/>
    </location>
</feature>
<dbReference type="RefSeq" id="WP_216032019.1">
    <property type="nucleotide sequence ID" value="NZ_JAHKNG010000004.1"/>
</dbReference>
<accession>A0ABS6AFD9</accession>
<feature type="transmembrane region" description="Helical" evidence="1">
    <location>
        <begin position="6"/>
        <end position="26"/>
    </location>
</feature>
<keyword evidence="1" id="KW-0812">Transmembrane</keyword>
<evidence type="ECO:0000313" key="3">
    <source>
        <dbReference type="Proteomes" id="UP001166191"/>
    </source>
</evidence>
<dbReference type="EMBL" id="JAHKNG010000004">
    <property type="protein sequence ID" value="MBU3029325.1"/>
    <property type="molecule type" value="Genomic_DNA"/>
</dbReference>
<sequence length="175" mass="18671">MTGVGVELLGVIAVGIGMAALLYAGLHALRKAGLDLPRWLLPAGIGLAMIGYSVWNDYAWFGRAVGRLPADAQVLLVGRDSQPWAPWTYLVPVEVRFAALDPATISAGEGAVRQAQIMLVERRDQTLVVPQEFDCGRGMIRPARGEWTEAGPEDPAYAAVCQGEGDNGRNSGDRG</sequence>
<proteinExistence type="predicted"/>
<comment type="caution">
    <text evidence="2">The sequence shown here is derived from an EMBL/GenBank/DDBJ whole genome shotgun (WGS) entry which is preliminary data.</text>
</comment>
<keyword evidence="1" id="KW-0472">Membrane</keyword>
<organism evidence="2 3">
    <name type="scientific">Paracoccus marinaquae</name>
    <dbReference type="NCBI Taxonomy" id="2841926"/>
    <lineage>
        <taxon>Bacteria</taxon>
        <taxon>Pseudomonadati</taxon>
        <taxon>Pseudomonadota</taxon>
        <taxon>Alphaproteobacteria</taxon>
        <taxon>Rhodobacterales</taxon>
        <taxon>Paracoccaceae</taxon>
        <taxon>Paracoccus</taxon>
    </lineage>
</organism>
<evidence type="ECO:0000256" key="1">
    <source>
        <dbReference type="SAM" id="Phobius"/>
    </source>
</evidence>
<gene>
    <name evidence="2" type="ORF">KNW02_04200</name>
</gene>
<reference evidence="2" key="1">
    <citation type="submission" date="2021-06" db="EMBL/GenBank/DDBJ databases">
        <title>Paracoccus bacterium XHP0099 sp. nov., isolated from the surface waters of the Yellow Sea.</title>
        <authorList>
            <person name="Xue H."/>
            <person name="Zhang D."/>
        </authorList>
    </citation>
    <scope>NUCLEOTIDE SEQUENCE</scope>
    <source>
        <strain evidence="2">XHP0099</strain>
    </source>
</reference>
<name>A0ABS6AFD9_9RHOB</name>
<evidence type="ECO:0000313" key="2">
    <source>
        <dbReference type="EMBL" id="MBU3029325.1"/>
    </source>
</evidence>
<keyword evidence="3" id="KW-1185">Reference proteome</keyword>
<protein>
    <submittedName>
        <fullName evidence="2">Uncharacterized protein</fullName>
    </submittedName>
</protein>
<keyword evidence="1" id="KW-1133">Transmembrane helix</keyword>